<feature type="transmembrane region" description="Helical" evidence="3">
    <location>
        <begin position="6"/>
        <end position="25"/>
    </location>
</feature>
<name>A0A8K0SD38_9HYPO</name>
<accession>A0A8K0SD38</accession>
<comment type="caution">
    <text evidence="4">The sequence shown here is derived from an EMBL/GenBank/DDBJ whole genome shotgun (WGS) entry which is preliminary data.</text>
</comment>
<dbReference type="EMBL" id="JAGPNK010000041">
    <property type="protein sequence ID" value="KAH7303071.1"/>
    <property type="molecule type" value="Genomic_DNA"/>
</dbReference>
<reference evidence="4" key="1">
    <citation type="journal article" date="2021" name="Nat. Commun.">
        <title>Genetic determinants of endophytism in the Arabidopsis root mycobiome.</title>
        <authorList>
            <person name="Mesny F."/>
            <person name="Miyauchi S."/>
            <person name="Thiergart T."/>
            <person name="Pickel B."/>
            <person name="Atanasova L."/>
            <person name="Karlsson M."/>
            <person name="Huettel B."/>
            <person name="Barry K.W."/>
            <person name="Haridas S."/>
            <person name="Chen C."/>
            <person name="Bauer D."/>
            <person name="Andreopoulos W."/>
            <person name="Pangilinan J."/>
            <person name="LaButti K."/>
            <person name="Riley R."/>
            <person name="Lipzen A."/>
            <person name="Clum A."/>
            <person name="Drula E."/>
            <person name="Henrissat B."/>
            <person name="Kohler A."/>
            <person name="Grigoriev I.V."/>
            <person name="Martin F.M."/>
            <person name="Hacquard S."/>
        </authorList>
    </citation>
    <scope>NUCLEOTIDE SEQUENCE</scope>
    <source>
        <strain evidence="4">MPI-CAGE-CH-0235</strain>
    </source>
</reference>
<keyword evidence="3" id="KW-1133">Transmembrane helix</keyword>
<proteinExistence type="inferred from homology"/>
<keyword evidence="3" id="KW-0472">Membrane</keyword>
<keyword evidence="3" id="KW-0812">Transmembrane</keyword>
<protein>
    <recommendedName>
        <fullName evidence="6">FAD linked oxidase N-terminal domain-containing protein</fullName>
    </recommendedName>
</protein>
<evidence type="ECO:0000256" key="1">
    <source>
        <dbReference type="ARBA" id="ARBA00005466"/>
    </source>
</evidence>
<keyword evidence="5" id="KW-1185">Reference proteome</keyword>
<dbReference type="PANTHER" id="PTHR13878:SF91">
    <property type="entry name" value="FAD BINDING DOMAIN PROTEIN (AFU_ORTHOLOGUE AFUA_6G12070)-RELATED"/>
    <property type="match status" value="1"/>
</dbReference>
<comment type="similarity">
    <text evidence="1">Belongs to the oxygen-dependent FAD-linked oxidoreductase family.</text>
</comment>
<keyword evidence="2" id="KW-0560">Oxidoreductase</keyword>
<evidence type="ECO:0000313" key="5">
    <source>
        <dbReference type="Proteomes" id="UP000813444"/>
    </source>
</evidence>
<dbReference type="AlphaFoldDB" id="A0A8K0SD38"/>
<dbReference type="InterPro" id="IPR050432">
    <property type="entry name" value="FAD-linked_Oxidoreductases_BP"/>
</dbReference>
<evidence type="ECO:0000256" key="3">
    <source>
        <dbReference type="SAM" id="Phobius"/>
    </source>
</evidence>
<organism evidence="4 5">
    <name type="scientific">Stachybotrys elegans</name>
    <dbReference type="NCBI Taxonomy" id="80388"/>
    <lineage>
        <taxon>Eukaryota</taxon>
        <taxon>Fungi</taxon>
        <taxon>Dikarya</taxon>
        <taxon>Ascomycota</taxon>
        <taxon>Pezizomycotina</taxon>
        <taxon>Sordariomycetes</taxon>
        <taxon>Hypocreomycetidae</taxon>
        <taxon>Hypocreales</taxon>
        <taxon>Stachybotryaceae</taxon>
        <taxon>Stachybotrys</taxon>
    </lineage>
</organism>
<dbReference type="PANTHER" id="PTHR13878">
    <property type="entry name" value="GULONOLACTONE OXIDASE"/>
    <property type="match status" value="1"/>
</dbReference>
<dbReference type="OrthoDB" id="9983560at2759"/>
<dbReference type="InterPro" id="IPR036318">
    <property type="entry name" value="FAD-bd_PCMH-like_sf"/>
</dbReference>
<feature type="transmembrane region" description="Helical" evidence="3">
    <location>
        <begin position="37"/>
        <end position="55"/>
    </location>
</feature>
<evidence type="ECO:0000313" key="4">
    <source>
        <dbReference type="EMBL" id="KAH7303071.1"/>
    </source>
</evidence>
<dbReference type="Proteomes" id="UP000813444">
    <property type="component" value="Unassembled WGS sequence"/>
</dbReference>
<gene>
    <name evidence="4" type="ORF">B0I35DRAFT_415412</name>
</gene>
<dbReference type="InterPro" id="IPR016169">
    <property type="entry name" value="FAD-bd_PCMH_sub2"/>
</dbReference>
<dbReference type="GO" id="GO:0050660">
    <property type="term" value="F:flavin adenine dinucleotide binding"/>
    <property type="evidence" value="ECO:0007669"/>
    <property type="project" value="InterPro"/>
</dbReference>
<dbReference type="GO" id="GO:0016491">
    <property type="term" value="F:oxidoreductase activity"/>
    <property type="evidence" value="ECO:0007669"/>
    <property type="project" value="UniProtKB-KW"/>
</dbReference>
<dbReference type="Gene3D" id="3.30.465.10">
    <property type="match status" value="1"/>
</dbReference>
<dbReference type="SUPFAM" id="SSF56176">
    <property type="entry name" value="FAD-binding/transporter-associated domain-like"/>
    <property type="match status" value="1"/>
</dbReference>
<sequence length="352" mass="38805">MIGLLRWHTLFSLLGILFLAFGYYIRSSTVLREWFRFGGMLGTPGIIFTVPHSFFDSGSVMNPLFLNNTCTPYESVNPSSCTLGNLAEYSINVTSAADAIAGVKFARTHRIRLVVKNTGHDYLGRSTGQGALSLWTHNLQDSALIENHTSSTWNGAALRLGAAGYCPTGGTVGDYYLNSGFGALAAAYGLGSDNFVLSYAQDDQFYHLITFVQIQHMQWNLVPGLTVPWQIQQATFSIDFVSWPGHTSQELAPHFRPLLDYLDTNGFVYNWTLSDDPGYSAHFARWQSNLPYGPFTINAQIGSRFITREAIENHATDLTSLIRTNLAADSRFIFGAVGFNCCSQEASPATTQ</sequence>
<evidence type="ECO:0000256" key="2">
    <source>
        <dbReference type="ARBA" id="ARBA00023002"/>
    </source>
</evidence>
<evidence type="ECO:0008006" key="6">
    <source>
        <dbReference type="Google" id="ProtNLM"/>
    </source>
</evidence>